<dbReference type="PANTHER" id="PTHR33927">
    <property type="entry name" value="TRANSMEMBRANE PROTEIN"/>
    <property type="match status" value="1"/>
</dbReference>
<dbReference type="OrthoDB" id="3142841at2759"/>
<evidence type="ECO:0000313" key="3">
    <source>
        <dbReference type="EMBL" id="KAF4624058.1"/>
    </source>
</evidence>
<name>A0A8H4VVF3_9HELO</name>
<feature type="transmembrane region" description="Helical" evidence="1">
    <location>
        <begin position="571"/>
        <end position="598"/>
    </location>
</feature>
<keyword evidence="1" id="KW-0812">Transmembrane</keyword>
<evidence type="ECO:0000259" key="2">
    <source>
        <dbReference type="Pfam" id="PF00501"/>
    </source>
</evidence>
<evidence type="ECO:0000256" key="1">
    <source>
        <dbReference type="SAM" id="Phobius"/>
    </source>
</evidence>
<feature type="transmembrane region" description="Helical" evidence="1">
    <location>
        <begin position="541"/>
        <end position="559"/>
    </location>
</feature>
<dbReference type="InterPro" id="IPR045851">
    <property type="entry name" value="AMP-bd_C_sf"/>
</dbReference>
<feature type="transmembrane region" description="Helical" evidence="1">
    <location>
        <begin position="637"/>
        <end position="656"/>
    </location>
</feature>
<comment type="caution">
    <text evidence="3">The sequence shown here is derived from an EMBL/GenBank/DDBJ whole genome shotgun (WGS) entry which is preliminary data.</text>
</comment>
<dbReference type="Gene3D" id="3.40.50.12780">
    <property type="entry name" value="N-terminal domain of ligase-like"/>
    <property type="match status" value="2"/>
</dbReference>
<dbReference type="InterPro" id="IPR042099">
    <property type="entry name" value="ANL_N_sf"/>
</dbReference>
<feature type="transmembrane region" description="Helical" evidence="1">
    <location>
        <begin position="604"/>
        <end position="625"/>
    </location>
</feature>
<protein>
    <recommendedName>
        <fullName evidence="2">AMP-dependent synthetase/ligase domain-containing protein</fullName>
    </recommendedName>
</protein>
<dbReference type="PANTHER" id="PTHR33927:SF5">
    <property type="entry name" value="ENZYME, PUTATIVE (AFU_ORTHOLOGUE AFUA_8G01222)-RELATED"/>
    <property type="match status" value="1"/>
</dbReference>
<dbReference type="Proteomes" id="UP000566819">
    <property type="component" value="Unassembled WGS sequence"/>
</dbReference>
<dbReference type="Pfam" id="PF00501">
    <property type="entry name" value="AMP-binding"/>
    <property type="match status" value="1"/>
</dbReference>
<feature type="transmembrane region" description="Helical" evidence="1">
    <location>
        <begin position="676"/>
        <end position="694"/>
    </location>
</feature>
<keyword evidence="4" id="KW-1185">Reference proteome</keyword>
<dbReference type="EMBL" id="JAAMPI010001786">
    <property type="protein sequence ID" value="KAF4624058.1"/>
    <property type="molecule type" value="Genomic_DNA"/>
</dbReference>
<gene>
    <name evidence="3" type="ORF">G7Y89_g14114</name>
</gene>
<feature type="domain" description="AMP-dependent synthetase/ligase" evidence="2">
    <location>
        <begin position="89"/>
        <end position="274"/>
    </location>
</feature>
<sequence length="860" mass="95583">MWPMLHQLLEFHAGFDSSGQPRFVRGHGFLDPPPRGILWSSFEALYFEEVSRGSREAPESRSQTKWTRSLTPGRMVDFKEHVVDFGSTHPNVIDVEQDGRSLAYHELEKAAKGLANRLISTGLEPGQRVYLVVQRSLPMVITMLAVLKCGSQYVPLNGQVRAETALRHIMKDTGAPYVLCLEKFHQKVQQLAEFHSEIIVFDSSLEDSEFSHRSSVRVRKSDGAYAIYTLGSTGPPKGVDVSHDNITNLLCNYPGNLNIRQATKVAQLPSISFDMDEDGNLVPIRNTGLMWVGSAAVSRGYLNLAELALTRYKPDKFLNNGIMFNTGDLCRWRPDGSIAYKGRADDQVKIKGFRVELDSVSVSIEGFYSGSEYNEIAIKTIMEKKQPYYAVPSKFVYRHELPMTKNSKIDKKALLSSIKVTGSTSTAKPVTKAAYTRSASKAVAAIHPGTPVLMKPLPIVAPSEKQPIPVIYAPLSRATSSSSSDGDYLEKAPLPGENEIHGLWAFRYRILSLYRRLFSVVFIANVVAIMLMIRFGTEGRGLQNISTAIGASLATAVLMRQEYLRRNCAEIYHIGGLHSECAIASTIWFVVFTVGITIEKSDPAVLVISYLLVALLISVVASAHPIIRMKYHDQFELIHRFVGWTALFFFWIQTIVVTNGFRNNQTLGLALATNPSFWLLLIATLSVILPWTHLRHIPVLADVLSSHAVRLYFTYTTPAVGTAILLSERPLIGWHAFATIAKPSSSKFSVLVSNAGDWTKRQITKPPTKLWVRGIPACRVQIAPLFRSIVLVATGSGISPCLPVTYAKRVPARIFWSMRHPEQNFGMEVVNAVKNADPDAVIHNTKTMEGRIWLPSRIGC</sequence>
<keyword evidence="1" id="KW-0472">Membrane</keyword>
<evidence type="ECO:0000313" key="4">
    <source>
        <dbReference type="Proteomes" id="UP000566819"/>
    </source>
</evidence>
<dbReference type="Gene3D" id="3.30.300.30">
    <property type="match status" value="1"/>
</dbReference>
<dbReference type="SUPFAM" id="SSF56801">
    <property type="entry name" value="Acetyl-CoA synthetase-like"/>
    <property type="match status" value="1"/>
</dbReference>
<dbReference type="AlphaFoldDB" id="A0A8H4VVF3"/>
<proteinExistence type="predicted"/>
<feature type="transmembrane region" description="Helical" evidence="1">
    <location>
        <begin position="517"/>
        <end position="535"/>
    </location>
</feature>
<accession>A0A8H4VVF3</accession>
<reference evidence="3 4" key="1">
    <citation type="submission" date="2020-03" db="EMBL/GenBank/DDBJ databases">
        <title>Draft Genome Sequence of Cudoniella acicularis.</title>
        <authorList>
            <person name="Buettner E."/>
            <person name="Kellner H."/>
        </authorList>
    </citation>
    <scope>NUCLEOTIDE SEQUENCE [LARGE SCALE GENOMIC DNA]</scope>
    <source>
        <strain evidence="3 4">DSM 108380</strain>
    </source>
</reference>
<organism evidence="3 4">
    <name type="scientific">Cudoniella acicularis</name>
    <dbReference type="NCBI Taxonomy" id="354080"/>
    <lineage>
        <taxon>Eukaryota</taxon>
        <taxon>Fungi</taxon>
        <taxon>Dikarya</taxon>
        <taxon>Ascomycota</taxon>
        <taxon>Pezizomycotina</taxon>
        <taxon>Leotiomycetes</taxon>
        <taxon>Helotiales</taxon>
        <taxon>Tricladiaceae</taxon>
        <taxon>Cudoniella</taxon>
    </lineage>
</organism>
<keyword evidence="1" id="KW-1133">Transmembrane helix</keyword>
<dbReference type="InterPro" id="IPR000873">
    <property type="entry name" value="AMP-dep_synth/lig_dom"/>
</dbReference>
<dbReference type="InterPro" id="IPR052979">
    <property type="entry name" value="Adenylate-forming_domain"/>
</dbReference>